<evidence type="ECO:0000256" key="1">
    <source>
        <dbReference type="ARBA" id="ARBA00022737"/>
    </source>
</evidence>
<feature type="region of interest" description="Disordered" evidence="3">
    <location>
        <begin position="64"/>
        <end position="86"/>
    </location>
</feature>
<feature type="repeat" description="PPR" evidence="2">
    <location>
        <begin position="235"/>
        <end position="272"/>
    </location>
</feature>
<dbReference type="AlphaFoldDB" id="A0A812KEI2"/>
<dbReference type="Proteomes" id="UP000601435">
    <property type="component" value="Unassembled WGS sequence"/>
</dbReference>
<evidence type="ECO:0000313" key="4">
    <source>
        <dbReference type="EMBL" id="CAE7222258.1"/>
    </source>
</evidence>
<dbReference type="PROSITE" id="PS51375">
    <property type="entry name" value="PPR"/>
    <property type="match status" value="5"/>
</dbReference>
<dbReference type="Gene3D" id="1.25.40.10">
    <property type="entry name" value="Tetratricopeptide repeat domain"/>
    <property type="match status" value="2"/>
</dbReference>
<proteinExistence type="predicted"/>
<dbReference type="InterPro" id="IPR002885">
    <property type="entry name" value="PPR_rpt"/>
</dbReference>
<dbReference type="PANTHER" id="PTHR47447:SF17">
    <property type="entry name" value="OS12G0638900 PROTEIN"/>
    <property type="match status" value="1"/>
</dbReference>
<keyword evidence="5" id="KW-1185">Reference proteome</keyword>
<keyword evidence="1" id="KW-0677">Repeat</keyword>
<feature type="repeat" description="PPR" evidence="2">
    <location>
        <begin position="131"/>
        <end position="165"/>
    </location>
</feature>
<dbReference type="NCBIfam" id="TIGR00756">
    <property type="entry name" value="PPR"/>
    <property type="match status" value="4"/>
</dbReference>
<dbReference type="EMBL" id="CAJNJA010007249">
    <property type="protein sequence ID" value="CAE7222258.1"/>
    <property type="molecule type" value="Genomic_DNA"/>
</dbReference>
<comment type="caution">
    <text evidence="4">The sequence shown here is derived from an EMBL/GenBank/DDBJ whole genome shotgun (WGS) entry which is preliminary data.</text>
</comment>
<feature type="repeat" description="PPR" evidence="2">
    <location>
        <begin position="201"/>
        <end position="231"/>
    </location>
</feature>
<gene>
    <name evidence="4" type="ORF">SNEC2469_LOCUS2905</name>
</gene>
<name>A0A812KEI2_9DINO</name>
<sequence>MCHGALLAAAVAAIKPSRFTLPKAAAKMQRVRSLASAREKKNHPKAARASAKFDFAAVSWSPGTAPMAHSPDPGSESTPSGAESPVRRKRFLVSEQEISFSVVIAGLARQGRPYAAANFLEAMVTNGLSPNVVVFNAVIAAFAGHADVPEAVNWFRKMEDQGLKPNVMTLTAVIDACAKAGKADEAVRWLHEIEERGLQPNRVSYNAVINAFARRGDVSGAVNWLERMQPAVEPDTVSYNSVLHSCALSKDPSAGEVAESIFRRMRLNNMWPTSATLNALARAVGTDRRTVQKRHRRLLYSWIMQNVYRLDRGALVIDSRAKLDLPSKGHSKRCRFEAYWTVKVVQCKSRMLDLFIGKAYLCLGFVAL</sequence>
<reference evidence="4" key="1">
    <citation type="submission" date="2021-02" db="EMBL/GenBank/DDBJ databases">
        <authorList>
            <person name="Dougan E. K."/>
            <person name="Rhodes N."/>
            <person name="Thang M."/>
            <person name="Chan C."/>
        </authorList>
    </citation>
    <scope>NUCLEOTIDE SEQUENCE</scope>
</reference>
<dbReference type="Pfam" id="PF13812">
    <property type="entry name" value="PPR_3"/>
    <property type="match status" value="3"/>
</dbReference>
<dbReference type="OrthoDB" id="1709053at2759"/>
<dbReference type="PANTHER" id="PTHR47447">
    <property type="entry name" value="OS03G0856100 PROTEIN"/>
    <property type="match status" value="1"/>
</dbReference>
<feature type="repeat" description="PPR" evidence="2">
    <location>
        <begin position="166"/>
        <end position="200"/>
    </location>
</feature>
<feature type="repeat" description="PPR" evidence="2">
    <location>
        <begin position="96"/>
        <end position="130"/>
    </location>
</feature>
<dbReference type="InterPro" id="IPR011990">
    <property type="entry name" value="TPR-like_helical_dom_sf"/>
</dbReference>
<evidence type="ECO:0008006" key="6">
    <source>
        <dbReference type="Google" id="ProtNLM"/>
    </source>
</evidence>
<evidence type="ECO:0000256" key="3">
    <source>
        <dbReference type="SAM" id="MobiDB-lite"/>
    </source>
</evidence>
<evidence type="ECO:0000256" key="2">
    <source>
        <dbReference type="PROSITE-ProRule" id="PRU00708"/>
    </source>
</evidence>
<evidence type="ECO:0000313" key="5">
    <source>
        <dbReference type="Proteomes" id="UP000601435"/>
    </source>
</evidence>
<organism evidence="4 5">
    <name type="scientific">Symbiodinium necroappetens</name>
    <dbReference type="NCBI Taxonomy" id="1628268"/>
    <lineage>
        <taxon>Eukaryota</taxon>
        <taxon>Sar</taxon>
        <taxon>Alveolata</taxon>
        <taxon>Dinophyceae</taxon>
        <taxon>Suessiales</taxon>
        <taxon>Symbiodiniaceae</taxon>
        <taxon>Symbiodinium</taxon>
    </lineage>
</organism>
<protein>
    <recommendedName>
        <fullName evidence="6">Pentatricopeptide repeat-containing protein</fullName>
    </recommendedName>
</protein>
<accession>A0A812KEI2</accession>